<reference evidence="2" key="1">
    <citation type="submission" date="2020-02" db="EMBL/GenBank/DDBJ databases">
        <authorList>
            <person name="Meier V. D."/>
        </authorList>
    </citation>
    <scope>NUCLEOTIDE SEQUENCE</scope>
    <source>
        <strain evidence="2">AVDCRST_MAG64</strain>
    </source>
</reference>
<accession>A0A6J4NQJ8</accession>
<feature type="region of interest" description="Disordered" evidence="1">
    <location>
        <begin position="1"/>
        <end position="21"/>
    </location>
</feature>
<feature type="compositionally biased region" description="Basic residues" evidence="1">
    <location>
        <begin position="236"/>
        <end position="248"/>
    </location>
</feature>
<feature type="compositionally biased region" description="Basic and acidic residues" evidence="1">
    <location>
        <begin position="7"/>
        <end position="21"/>
    </location>
</feature>
<sequence>MGGHLGHRAELQHPPAGHDADVRAVLGHVRQDVRRHDQRLALLAQLAQELAELHPAGRVEPGGGLVEQHDRRAGQHRPRDADPLPHAARQRLDLLSRLLGQPDLLQPEVDPLADLGRRHVVALGDEAEVVADGELLVHRGRVRREPDPAERLGRAGHERLAVDAHHPAAGRLEPGGGAEERGLARAVGADQPEQVAAVQVERDPADRQERPELDADLFQGEENVPPRRRFAHAAARLRHGRRCGKRPAGRAPVTSRGRSVRSWRDAGPAPP</sequence>
<dbReference type="EMBL" id="CADCUQ010000312">
    <property type="protein sequence ID" value="CAA9394552.1"/>
    <property type="molecule type" value="Genomic_DNA"/>
</dbReference>
<dbReference type="AlphaFoldDB" id="A0A6J4NQJ8"/>
<dbReference type="AntiFam" id="ANF00095">
    <property type="entry name" value="Shadow ORF (opposite ABC transporters)"/>
</dbReference>
<evidence type="ECO:0000313" key="2">
    <source>
        <dbReference type="EMBL" id="CAA9394552.1"/>
    </source>
</evidence>
<feature type="region of interest" description="Disordered" evidence="1">
    <location>
        <begin position="58"/>
        <end position="86"/>
    </location>
</feature>
<organism evidence="2">
    <name type="scientific">uncultured Phycisphaerae bacterium</name>
    <dbReference type="NCBI Taxonomy" id="904963"/>
    <lineage>
        <taxon>Bacteria</taxon>
        <taxon>Pseudomonadati</taxon>
        <taxon>Planctomycetota</taxon>
        <taxon>Phycisphaerae</taxon>
        <taxon>environmental samples</taxon>
    </lineage>
</organism>
<feature type="compositionally biased region" description="Basic and acidic residues" evidence="1">
    <location>
        <begin position="67"/>
        <end position="83"/>
    </location>
</feature>
<proteinExistence type="predicted"/>
<feature type="region of interest" description="Disordered" evidence="1">
    <location>
        <begin position="187"/>
        <end position="223"/>
    </location>
</feature>
<gene>
    <name evidence="2" type="ORF">AVDCRST_MAG64-1369</name>
</gene>
<dbReference type="AntiFam" id="ANF00142">
    <property type="entry name" value="Shadow ORF (opposite yadG)"/>
</dbReference>
<feature type="region of interest" description="Disordered" evidence="1">
    <location>
        <begin position="236"/>
        <end position="271"/>
    </location>
</feature>
<feature type="compositionally biased region" description="Basic and acidic residues" evidence="1">
    <location>
        <begin position="200"/>
        <end position="213"/>
    </location>
</feature>
<name>A0A6J4NQJ8_9BACT</name>
<protein>
    <submittedName>
        <fullName evidence="2">Uncharacterized protein</fullName>
    </submittedName>
</protein>
<evidence type="ECO:0000256" key="1">
    <source>
        <dbReference type="SAM" id="MobiDB-lite"/>
    </source>
</evidence>